<evidence type="ECO:0000256" key="2">
    <source>
        <dbReference type="ARBA" id="ARBA00022525"/>
    </source>
</evidence>
<gene>
    <name evidence="6" type="ORF">E4Z66_09390</name>
</gene>
<dbReference type="EMBL" id="SRKY01000002">
    <property type="protein sequence ID" value="THH37135.1"/>
    <property type="molecule type" value="Genomic_DNA"/>
</dbReference>
<dbReference type="Proteomes" id="UP000306602">
    <property type="component" value="Unassembled WGS sequence"/>
</dbReference>
<sequence>MTKFSTALRSGPLRLSRAMPVLLALAGAMPVQAGSISAFIDDYAVKVAAGLSGPAVPALPPNDILSRLAPATYADGAGALVDRGNPRDISNALSQPAHAAQDELPPLSNLGVAMLQFLASHETAHTKTGSETINIPVPADDPVAQAGGGAPVMLMDRSLYTEVDGVREQTNALTHIFDGSTVYGSDMATTMALRSLDGTGRMKTGPDGGLPMVDGRPVAGDGRVAENPSLQSLHTLFVLEHNRLADEIAAACAAQGLTCTGDQIFEGARHLVAAEQEKVFYDELLPVFLGTDDLASLLPDPTIVARIDGMLTEFSAAAGRIGHTMVPDTIRVQAPGGAAQDVPLADCFFNMACLLGASLDDQLFGLSVQPSMAIDTVIDDTLRNAQVPAAGASFLIDLYATNINRGRDHGLPDYLTLRELLGFDPAPIEDLLPAFVLDAFPDYLTTGVDAIVGLFAEIRVPTQYMGDTARALWAAQFLSIQNDHSWFDPAYGLGDFLDGVTMAGLIVDNTGITAAQLSGNVFVAPVPLPAPGLLLLGAGGLLLARRRRV</sequence>
<dbReference type="GO" id="GO:0020037">
    <property type="term" value="F:heme binding"/>
    <property type="evidence" value="ECO:0007669"/>
    <property type="project" value="InterPro"/>
</dbReference>
<proteinExistence type="predicted"/>
<dbReference type="GO" id="GO:0005576">
    <property type="term" value="C:extracellular region"/>
    <property type="evidence" value="ECO:0007669"/>
    <property type="project" value="UniProtKB-SubCell"/>
</dbReference>
<dbReference type="PROSITE" id="PS50292">
    <property type="entry name" value="PEROXIDASE_3"/>
    <property type="match status" value="1"/>
</dbReference>
<keyword evidence="5" id="KW-0732">Signal</keyword>
<keyword evidence="4" id="KW-1133">Transmembrane helix</keyword>
<evidence type="ECO:0008006" key="8">
    <source>
        <dbReference type="Google" id="ProtNLM"/>
    </source>
</evidence>
<feature type="transmembrane region" description="Helical" evidence="4">
    <location>
        <begin position="522"/>
        <end position="544"/>
    </location>
</feature>
<protein>
    <recommendedName>
        <fullName evidence="8">VPLPA-CTERM sorting domain-containing protein</fullName>
    </recommendedName>
</protein>
<evidence type="ECO:0000256" key="3">
    <source>
        <dbReference type="ARBA" id="ARBA00023180"/>
    </source>
</evidence>
<evidence type="ECO:0000256" key="4">
    <source>
        <dbReference type="SAM" id="Phobius"/>
    </source>
</evidence>
<keyword evidence="2" id="KW-0964">Secreted</keyword>
<keyword evidence="4" id="KW-0812">Transmembrane</keyword>
<evidence type="ECO:0000256" key="1">
    <source>
        <dbReference type="ARBA" id="ARBA00004613"/>
    </source>
</evidence>
<dbReference type="AlphaFoldDB" id="A0A4S4NEF9"/>
<dbReference type="GO" id="GO:0006979">
    <property type="term" value="P:response to oxidative stress"/>
    <property type="evidence" value="ECO:0007669"/>
    <property type="project" value="InterPro"/>
</dbReference>
<name>A0A4S4NEF9_9RHOB</name>
<feature type="chain" id="PRO_5020659310" description="VPLPA-CTERM sorting domain-containing protein" evidence="5">
    <location>
        <begin position="34"/>
        <end position="549"/>
    </location>
</feature>
<reference evidence="6 7" key="1">
    <citation type="submission" date="2019-04" db="EMBL/GenBank/DDBJ databases">
        <title>Shimia ponticola sp. nov., isolated from seawater.</title>
        <authorList>
            <person name="Kim Y.-O."/>
            <person name="Yoon J.-H."/>
        </authorList>
    </citation>
    <scope>NUCLEOTIDE SEQUENCE [LARGE SCALE GENOMIC DNA]</scope>
    <source>
        <strain evidence="6 7">MYP11</strain>
    </source>
</reference>
<comment type="caution">
    <text evidence="6">The sequence shown here is derived from an EMBL/GenBank/DDBJ whole genome shotgun (WGS) entry which is preliminary data.</text>
</comment>
<comment type="subcellular location">
    <subcellularLocation>
        <location evidence="1">Secreted</location>
    </subcellularLocation>
</comment>
<dbReference type="Pfam" id="PF03098">
    <property type="entry name" value="An_peroxidase"/>
    <property type="match status" value="1"/>
</dbReference>
<keyword evidence="4" id="KW-0472">Membrane</keyword>
<dbReference type="SUPFAM" id="SSF48113">
    <property type="entry name" value="Heme-dependent peroxidases"/>
    <property type="match status" value="1"/>
</dbReference>
<dbReference type="PANTHER" id="PTHR11475:SF4">
    <property type="entry name" value="CHORION PEROXIDASE"/>
    <property type="match status" value="1"/>
</dbReference>
<dbReference type="Gene3D" id="1.10.640.10">
    <property type="entry name" value="Haem peroxidase domain superfamily, animal type"/>
    <property type="match status" value="1"/>
</dbReference>
<dbReference type="InterPro" id="IPR010255">
    <property type="entry name" value="Haem_peroxidase_sf"/>
</dbReference>
<keyword evidence="7" id="KW-1185">Reference proteome</keyword>
<evidence type="ECO:0000313" key="6">
    <source>
        <dbReference type="EMBL" id="THH37135.1"/>
    </source>
</evidence>
<dbReference type="PRINTS" id="PR00457">
    <property type="entry name" value="ANPEROXIDASE"/>
</dbReference>
<dbReference type="GO" id="GO:0004601">
    <property type="term" value="F:peroxidase activity"/>
    <property type="evidence" value="ECO:0007669"/>
    <property type="project" value="InterPro"/>
</dbReference>
<dbReference type="PANTHER" id="PTHR11475">
    <property type="entry name" value="OXIDASE/PEROXIDASE"/>
    <property type="match status" value="1"/>
</dbReference>
<organism evidence="6 7">
    <name type="scientific">Aliishimia ponticola</name>
    <dbReference type="NCBI Taxonomy" id="2499833"/>
    <lineage>
        <taxon>Bacteria</taxon>
        <taxon>Pseudomonadati</taxon>
        <taxon>Pseudomonadota</taxon>
        <taxon>Alphaproteobacteria</taxon>
        <taxon>Rhodobacterales</taxon>
        <taxon>Paracoccaceae</taxon>
        <taxon>Aliishimia</taxon>
    </lineage>
</organism>
<keyword evidence="3" id="KW-0325">Glycoprotein</keyword>
<evidence type="ECO:0000256" key="5">
    <source>
        <dbReference type="SAM" id="SignalP"/>
    </source>
</evidence>
<dbReference type="InterPro" id="IPR019791">
    <property type="entry name" value="Haem_peroxidase_animal"/>
</dbReference>
<feature type="signal peptide" evidence="5">
    <location>
        <begin position="1"/>
        <end position="33"/>
    </location>
</feature>
<dbReference type="OrthoDB" id="9765610at2"/>
<accession>A0A4S4NEF9</accession>
<evidence type="ECO:0000313" key="7">
    <source>
        <dbReference type="Proteomes" id="UP000306602"/>
    </source>
</evidence>
<dbReference type="InterPro" id="IPR037120">
    <property type="entry name" value="Haem_peroxidase_sf_animal"/>
</dbReference>